<keyword evidence="3" id="KW-1185">Reference proteome</keyword>
<evidence type="ECO:0000256" key="1">
    <source>
        <dbReference type="SAM" id="Phobius"/>
    </source>
</evidence>
<reference evidence="2 3" key="1">
    <citation type="submission" date="2019-02" db="EMBL/GenBank/DDBJ databases">
        <title>Deep-cultivation of Planctomycetes and their phenomic and genomic characterization uncovers novel biology.</title>
        <authorList>
            <person name="Wiegand S."/>
            <person name="Jogler M."/>
            <person name="Boedeker C."/>
            <person name="Pinto D."/>
            <person name="Vollmers J."/>
            <person name="Rivas-Marin E."/>
            <person name="Kohn T."/>
            <person name="Peeters S.H."/>
            <person name="Heuer A."/>
            <person name="Rast P."/>
            <person name="Oberbeckmann S."/>
            <person name="Bunk B."/>
            <person name="Jeske O."/>
            <person name="Meyerdierks A."/>
            <person name="Storesund J.E."/>
            <person name="Kallscheuer N."/>
            <person name="Luecker S."/>
            <person name="Lage O.M."/>
            <person name="Pohl T."/>
            <person name="Merkel B.J."/>
            <person name="Hornburger P."/>
            <person name="Mueller R.-W."/>
            <person name="Bruemmer F."/>
            <person name="Labrenz M."/>
            <person name="Spormann A.M."/>
            <person name="Op den Camp H."/>
            <person name="Overmann J."/>
            <person name="Amann R."/>
            <person name="Jetten M.S.M."/>
            <person name="Mascher T."/>
            <person name="Medema M.H."/>
            <person name="Devos D.P."/>
            <person name="Kaster A.-K."/>
            <person name="Ovreas L."/>
            <person name="Rohde M."/>
            <person name="Galperin M.Y."/>
            <person name="Jogler C."/>
        </authorList>
    </citation>
    <scope>NUCLEOTIDE SEQUENCE [LARGE SCALE GENOMIC DNA]</scope>
    <source>
        <strain evidence="2 3">ETA_A8</strain>
    </source>
</reference>
<dbReference type="Proteomes" id="UP000315017">
    <property type="component" value="Chromosome"/>
</dbReference>
<evidence type="ECO:0000313" key="3">
    <source>
        <dbReference type="Proteomes" id="UP000315017"/>
    </source>
</evidence>
<dbReference type="EMBL" id="CP036274">
    <property type="protein sequence ID" value="QDU29157.1"/>
    <property type="molecule type" value="Genomic_DNA"/>
</dbReference>
<dbReference type="AlphaFoldDB" id="A0A517YFZ0"/>
<keyword evidence="1" id="KW-1133">Transmembrane helix</keyword>
<protein>
    <submittedName>
        <fullName evidence="2">Uncharacterized protein</fullName>
    </submittedName>
</protein>
<feature type="transmembrane region" description="Helical" evidence="1">
    <location>
        <begin position="28"/>
        <end position="48"/>
    </location>
</feature>
<organism evidence="2 3">
    <name type="scientific">Anatilimnocola aggregata</name>
    <dbReference type="NCBI Taxonomy" id="2528021"/>
    <lineage>
        <taxon>Bacteria</taxon>
        <taxon>Pseudomonadati</taxon>
        <taxon>Planctomycetota</taxon>
        <taxon>Planctomycetia</taxon>
        <taxon>Pirellulales</taxon>
        <taxon>Pirellulaceae</taxon>
        <taxon>Anatilimnocola</taxon>
    </lineage>
</organism>
<keyword evidence="1" id="KW-0472">Membrane</keyword>
<sequence>MYTILVEVALAIALWTWAYWGHLKTSKVSLFSLFMLMVLISLELMVAIDHLRWARPPSDGGEVKLTINNAPNFSLFVPLV</sequence>
<keyword evidence="1" id="KW-0812">Transmembrane</keyword>
<gene>
    <name evidence="2" type="ORF">ETAA8_42640</name>
</gene>
<name>A0A517YFZ0_9BACT</name>
<evidence type="ECO:0000313" key="2">
    <source>
        <dbReference type="EMBL" id="QDU29157.1"/>
    </source>
</evidence>
<accession>A0A517YFZ0</accession>
<dbReference type="RefSeq" id="WP_145092570.1">
    <property type="nucleotide sequence ID" value="NZ_CP036274.1"/>
</dbReference>
<dbReference type="KEGG" id="aagg:ETAA8_42640"/>
<proteinExistence type="predicted"/>